<sequence length="100" mass="11222">MQPSTSVTFSAILQHVQNNLGIPISTRSIICHLVVSGFHSCRPLSHCPHTTDDTVSNTAWLDDWRECEMKLGHFLRRVTLLLVIIFVNETSIDVVTGLHL</sequence>
<proteinExistence type="predicted"/>
<organism evidence="1 2">
    <name type="scientific">Trichonephila inaurata madagascariensis</name>
    <dbReference type="NCBI Taxonomy" id="2747483"/>
    <lineage>
        <taxon>Eukaryota</taxon>
        <taxon>Metazoa</taxon>
        <taxon>Ecdysozoa</taxon>
        <taxon>Arthropoda</taxon>
        <taxon>Chelicerata</taxon>
        <taxon>Arachnida</taxon>
        <taxon>Araneae</taxon>
        <taxon>Araneomorphae</taxon>
        <taxon>Entelegynae</taxon>
        <taxon>Araneoidea</taxon>
        <taxon>Nephilidae</taxon>
        <taxon>Trichonephila</taxon>
        <taxon>Trichonephila inaurata</taxon>
    </lineage>
</organism>
<evidence type="ECO:0000313" key="2">
    <source>
        <dbReference type="Proteomes" id="UP000886998"/>
    </source>
</evidence>
<reference evidence="1" key="1">
    <citation type="submission" date="2020-08" db="EMBL/GenBank/DDBJ databases">
        <title>Multicomponent nature underlies the extraordinary mechanical properties of spider dragline silk.</title>
        <authorList>
            <person name="Kono N."/>
            <person name="Nakamura H."/>
            <person name="Mori M."/>
            <person name="Yoshida Y."/>
            <person name="Ohtoshi R."/>
            <person name="Malay A.D."/>
            <person name="Moran D.A.P."/>
            <person name="Tomita M."/>
            <person name="Numata K."/>
            <person name="Arakawa K."/>
        </authorList>
    </citation>
    <scope>NUCLEOTIDE SEQUENCE</scope>
</reference>
<gene>
    <name evidence="1" type="ORF">TNIN_114601</name>
</gene>
<dbReference type="Proteomes" id="UP000886998">
    <property type="component" value="Unassembled WGS sequence"/>
</dbReference>
<dbReference type="AlphaFoldDB" id="A0A8X6XZD7"/>
<evidence type="ECO:0000313" key="1">
    <source>
        <dbReference type="EMBL" id="GFY62828.1"/>
    </source>
</evidence>
<comment type="caution">
    <text evidence="1">The sequence shown here is derived from an EMBL/GenBank/DDBJ whole genome shotgun (WGS) entry which is preliminary data.</text>
</comment>
<evidence type="ECO:0008006" key="3">
    <source>
        <dbReference type="Google" id="ProtNLM"/>
    </source>
</evidence>
<keyword evidence="2" id="KW-1185">Reference proteome</keyword>
<name>A0A8X6XZD7_9ARAC</name>
<protein>
    <recommendedName>
        <fullName evidence="3">Transposase</fullName>
    </recommendedName>
</protein>
<dbReference type="EMBL" id="BMAV01014433">
    <property type="protein sequence ID" value="GFY62828.1"/>
    <property type="molecule type" value="Genomic_DNA"/>
</dbReference>
<accession>A0A8X6XZD7</accession>